<dbReference type="PROSITE" id="PS51257">
    <property type="entry name" value="PROKAR_LIPOPROTEIN"/>
    <property type="match status" value="1"/>
</dbReference>
<dbReference type="PATRIC" id="fig|1648404.4.peg.2549"/>
<name>A0A0H4VI80_9SPHN</name>
<organism evidence="2 3">
    <name type="scientific">Aurantiacibacter atlanticus</name>
    <dbReference type="NCBI Taxonomy" id="1648404"/>
    <lineage>
        <taxon>Bacteria</taxon>
        <taxon>Pseudomonadati</taxon>
        <taxon>Pseudomonadota</taxon>
        <taxon>Alphaproteobacteria</taxon>
        <taxon>Sphingomonadales</taxon>
        <taxon>Erythrobacteraceae</taxon>
        <taxon>Aurantiacibacter</taxon>
    </lineage>
</organism>
<evidence type="ECO:0000313" key="3">
    <source>
        <dbReference type="Proteomes" id="UP000059113"/>
    </source>
</evidence>
<dbReference type="SUPFAM" id="SSF82153">
    <property type="entry name" value="FAS1 domain"/>
    <property type="match status" value="1"/>
</dbReference>
<accession>A0A0H4VI80</accession>
<reference evidence="3" key="2">
    <citation type="submission" date="2015-04" db="EMBL/GenBank/DDBJ databases">
        <title>The complete genome sequence of Erythrobacter sp. s21-N3.</title>
        <authorList>
            <person name="Zhuang L."/>
            <person name="Liu Y."/>
            <person name="Shao Z."/>
        </authorList>
    </citation>
    <scope>NUCLEOTIDE SEQUENCE [LARGE SCALE GENOMIC DNA]</scope>
    <source>
        <strain evidence="3">s21-N3</strain>
    </source>
</reference>
<gene>
    <name evidence="2" type="ORF">CP97_12245</name>
</gene>
<dbReference type="PANTHER" id="PTHR10900:SF77">
    <property type="entry name" value="FI19380P1"/>
    <property type="match status" value="1"/>
</dbReference>
<dbReference type="Gene3D" id="2.30.180.10">
    <property type="entry name" value="FAS1 domain"/>
    <property type="match status" value="1"/>
</dbReference>
<keyword evidence="3" id="KW-1185">Reference proteome</keyword>
<evidence type="ECO:0000313" key="2">
    <source>
        <dbReference type="EMBL" id="AKQ42639.1"/>
    </source>
</evidence>
<dbReference type="EMBL" id="CP011310">
    <property type="protein sequence ID" value="AKQ42639.1"/>
    <property type="molecule type" value="Genomic_DNA"/>
</dbReference>
<dbReference type="SMART" id="SM00554">
    <property type="entry name" value="FAS1"/>
    <property type="match status" value="1"/>
</dbReference>
<dbReference type="Proteomes" id="UP000059113">
    <property type="component" value="Chromosome"/>
</dbReference>
<dbReference type="PANTHER" id="PTHR10900">
    <property type="entry name" value="PERIOSTIN-RELATED"/>
    <property type="match status" value="1"/>
</dbReference>
<proteinExistence type="predicted"/>
<dbReference type="InterPro" id="IPR000782">
    <property type="entry name" value="FAS1_domain"/>
</dbReference>
<dbReference type="AlphaFoldDB" id="A0A0H4VI80"/>
<dbReference type="OrthoDB" id="7507228at2"/>
<sequence length="188" mass="19381">MISKIFDRPLTVFSVSCLLALSACGDNDSKENRTLADGPGTQSIAALIAGSSELSSVEALIENAGLAETFDGIAAYTVFAPNDAALEELGDSFAGDEARPALVAILREHIVPGYLTRDDIVSAIESSGEPVEMQTMGAGTLTFSLNEGQLIVTTTDGDASSSVTEEMLGANGVVIPVDSVLKDIEPAA</sequence>
<dbReference type="InterPro" id="IPR036378">
    <property type="entry name" value="FAS1_dom_sf"/>
</dbReference>
<dbReference type="Pfam" id="PF02469">
    <property type="entry name" value="Fasciclin"/>
    <property type="match status" value="1"/>
</dbReference>
<dbReference type="KEGG" id="ery:CP97_12245"/>
<dbReference type="STRING" id="1648404.CP97_12245"/>
<dbReference type="RefSeq" id="WP_048886180.1">
    <property type="nucleotide sequence ID" value="NZ_CP011310.1"/>
</dbReference>
<dbReference type="InterPro" id="IPR050904">
    <property type="entry name" value="Adhesion/Biosynth-related"/>
</dbReference>
<dbReference type="PROSITE" id="PS50213">
    <property type="entry name" value="FAS1"/>
    <property type="match status" value="1"/>
</dbReference>
<reference evidence="2 3" key="1">
    <citation type="journal article" date="2015" name="Int. J. Syst. Evol. Microbiol.">
        <title>Erythrobacter atlanticus sp. nov., a bacterium from ocean sediment able to degrade polycyclic aromatic hydrocarbons.</title>
        <authorList>
            <person name="Zhuang L."/>
            <person name="Liu Y."/>
            <person name="Wang L."/>
            <person name="Wang W."/>
            <person name="Shao Z."/>
        </authorList>
    </citation>
    <scope>NUCLEOTIDE SEQUENCE [LARGE SCALE GENOMIC DNA]</scope>
    <source>
        <strain evidence="3">s21-N3</strain>
    </source>
</reference>
<protein>
    <recommendedName>
        <fullName evidence="1">FAS1 domain-containing protein</fullName>
    </recommendedName>
</protein>
<evidence type="ECO:0000259" key="1">
    <source>
        <dbReference type="PROSITE" id="PS50213"/>
    </source>
</evidence>
<feature type="domain" description="FAS1" evidence="1">
    <location>
        <begin position="41"/>
        <end position="181"/>
    </location>
</feature>